<dbReference type="PANTHER" id="PTHR43441:SF10">
    <property type="entry name" value="ACETYLTRANSFERASE"/>
    <property type="match status" value="1"/>
</dbReference>
<dbReference type="RefSeq" id="WP_184792735.1">
    <property type="nucleotide sequence ID" value="NZ_BONT01000028.1"/>
</dbReference>
<dbReference type="GO" id="GO:0008999">
    <property type="term" value="F:protein-N-terminal-alanine acetyltransferase activity"/>
    <property type="evidence" value="ECO:0007669"/>
    <property type="project" value="TreeGrafter"/>
</dbReference>
<dbReference type="InterPro" id="IPR016181">
    <property type="entry name" value="Acyl_CoA_acyltransferase"/>
</dbReference>
<evidence type="ECO:0000313" key="3">
    <source>
        <dbReference type="Proteomes" id="UP000548476"/>
    </source>
</evidence>
<dbReference type="Pfam" id="PF13302">
    <property type="entry name" value="Acetyltransf_3"/>
    <property type="match status" value="2"/>
</dbReference>
<protein>
    <submittedName>
        <fullName evidence="2">RimJ/RimL family protein N-acetyltransferase</fullName>
    </submittedName>
</protein>
<dbReference type="AlphaFoldDB" id="A0A841G139"/>
<evidence type="ECO:0000259" key="1">
    <source>
        <dbReference type="PROSITE" id="PS51186"/>
    </source>
</evidence>
<evidence type="ECO:0000313" key="2">
    <source>
        <dbReference type="EMBL" id="MBB6039648.1"/>
    </source>
</evidence>
<dbReference type="GO" id="GO:0005737">
    <property type="term" value="C:cytoplasm"/>
    <property type="evidence" value="ECO:0007669"/>
    <property type="project" value="TreeGrafter"/>
</dbReference>
<dbReference type="PROSITE" id="PS51186">
    <property type="entry name" value="GNAT"/>
    <property type="match status" value="2"/>
</dbReference>
<dbReference type="EMBL" id="JACHGT010000024">
    <property type="protein sequence ID" value="MBB6039648.1"/>
    <property type="molecule type" value="Genomic_DNA"/>
</dbReference>
<gene>
    <name evidence="2" type="ORF">HNR73_007545</name>
</gene>
<feature type="domain" description="N-acetyltransferase" evidence="1">
    <location>
        <begin position="208"/>
        <end position="375"/>
    </location>
</feature>
<proteinExistence type="predicted"/>
<comment type="caution">
    <text evidence="2">The sequence shown here is derived from an EMBL/GenBank/DDBJ whole genome shotgun (WGS) entry which is preliminary data.</text>
</comment>
<dbReference type="GO" id="GO:1990189">
    <property type="term" value="F:protein N-terminal-serine acetyltransferase activity"/>
    <property type="evidence" value="ECO:0007669"/>
    <property type="project" value="TreeGrafter"/>
</dbReference>
<keyword evidence="2" id="KW-0808">Transferase</keyword>
<reference evidence="2 3" key="1">
    <citation type="submission" date="2020-08" db="EMBL/GenBank/DDBJ databases">
        <title>Genomic Encyclopedia of Type Strains, Phase IV (KMG-IV): sequencing the most valuable type-strain genomes for metagenomic binning, comparative biology and taxonomic classification.</title>
        <authorList>
            <person name="Goeker M."/>
        </authorList>
    </citation>
    <scope>NUCLEOTIDE SEQUENCE [LARGE SCALE GENOMIC DNA]</scope>
    <source>
        <strain evidence="2 3">YIM 65646</strain>
    </source>
</reference>
<organism evidence="2 3">
    <name type="scientific">Phytomonospora endophytica</name>
    <dbReference type="NCBI Taxonomy" id="714109"/>
    <lineage>
        <taxon>Bacteria</taxon>
        <taxon>Bacillati</taxon>
        <taxon>Actinomycetota</taxon>
        <taxon>Actinomycetes</taxon>
        <taxon>Micromonosporales</taxon>
        <taxon>Micromonosporaceae</taxon>
        <taxon>Phytomonospora</taxon>
    </lineage>
</organism>
<name>A0A841G139_9ACTN</name>
<dbReference type="Gene3D" id="3.40.630.30">
    <property type="match status" value="2"/>
</dbReference>
<accession>A0A841G139</accession>
<dbReference type="InterPro" id="IPR000182">
    <property type="entry name" value="GNAT_dom"/>
</dbReference>
<keyword evidence="3" id="KW-1185">Reference proteome</keyword>
<dbReference type="PANTHER" id="PTHR43441">
    <property type="entry name" value="RIBOSOMAL-PROTEIN-SERINE ACETYLTRANSFERASE"/>
    <property type="match status" value="1"/>
</dbReference>
<feature type="domain" description="N-acetyltransferase" evidence="1">
    <location>
        <begin position="11"/>
        <end position="173"/>
    </location>
</feature>
<dbReference type="SUPFAM" id="SSF55729">
    <property type="entry name" value="Acyl-CoA N-acyltransferases (Nat)"/>
    <property type="match status" value="2"/>
</dbReference>
<dbReference type="Proteomes" id="UP000548476">
    <property type="component" value="Unassembled WGS sequence"/>
</dbReference>
<sequence length="379" mass="42376">MEPVTLVAADITLRPAKDTDYPAFAAALADRDIFRWTLAPEMFNEDSWAVYLPTTHKQWIRDSVYRWCVVDTDSDELLGMVGFLVHRHETLEIVYWSTRAGRGKGIVERACRVAISWAFDAAGARRVSWDAIIGNQYSRLLARKLGFTMTGKSRAALDQRGTRVDLWTGEMLPGELSDEPPPGYATMRARAVALMEEQPVLKTERPELTLRPFADDDVDDIVAVSRDPESVRWITVPTPYTREHAEGFLRIVRAGWTEGTNLIFALSDADGRYSGSIDLRLGADLRTGEVGYAAAPWARGKGYMTSALKAISAYAFEVMACERVVWKAYVGNEASRRVAEKAGFTMEGTLRADQIHRGEPRDCWVASLLKAEYLEGKAK</sequence>
<dbReference type="InterPro" id="IPR051908">
    <property type="entry name" value="Ribosomal_N-acetyltransferase"/>
</dbReference>